<evidence type="ECO:0000313" key="5">
    <source>
        <dbReference type="Proteomes" id="UP000185999"/>
    </source>
</evidence>
<dbReference type="PANTHER" id="PTHR45228">
    <property type="entry name" value="CYCLIC DI-GMP PHOSPHODIESTERASE TM_0186-RELATED"/>
    <property type="match status" value="1"/>
</dbReference>
<keyword evidence="5" id="KW-1185">Reference proteome</keyword>
<organism evidence="4 5">
    <name type="scientific">Neptunomonas antarctica</name>
    <dbReference type="NCBI Taxonomy" id="619304"/>
    <lineage>
        <taxon>Bacteria</taxon>
        <taxon>Pseudomonadati</taxon>
        <taxon>Pseudomonadota</taxon>
        <taxon>Gammaproteobacteria</taxon>
        <taxon>Oceanospirillales</taxon>
        <taxon>Oceanospirillaceae</taxon>
        <taxon>Neptunomonas</taxon>
    </lineage>
</organism>
<protein>
    <submittedName>
        <fullName evidence="4">Response regulator c-di-GMP phosphodiesterase, RpfG family, contains REC and HD-GYP domains</fullName>
    </submittedName>
</protein>
<dbReference type="Pfam" id="PF13487">
    <property type="entry name" value="HD_5"/>
    <property type="match status" value="1"/>
</dbReference>
<dbReference type="PROSITE" id="PS51832">
    <property type="entry name" value="HD_GYP"/>
    <property type="match status" value="1"/>
</dbReference>
<dbReference type="PROSITE" id="PS50110">
    <property type="entry name" value="RESPONSE_REGULATORY"/>
    <property type="match status" value="1"/>
</dbReference>
<dbReference type="GO" id="GO:0000160">
    <property type="term" value="P:phosphorelay signal transduction system"/>
    <property type="evidence" value="ECO:0007669"/>
    <property type="project" value="InterPro"/>
</dbReference>
<dbReference type="OrthoDB" id="9802066at2"/>
<evidence type="ECO:0000259" key="2">
    <source>
        <dbReference type="PROSITE" id="PS50110"/>
    </source>
</evidence>
<evidence type="ECO:0000259" key="3">
    <source>
        <dbReference type="PROSITE" id="PS51832"/>
    </source>
</evidence>
<dbReference type="PANTHER" id="PTHR45228:SF8">
    <property type="entry name" value="TWO-COMPONENT RESPONSE REGULATOR-RELATED"/>
    <property type="match status" value="1"/>
</dbReference>
<dbReference type="PROSITE" id="PS51257">
    <property type="entry name" value="PROKAR_LIPOPROTEIN"/>
    <property type="match status" value="1"/>
</dbReference>
<accession>A0A1N7KE27</accession>
<dbReference type="SUPFAM" id="SSF52172">
    <property type="entry name" value="CheY-like"/>
    <property type="match status" value="1"/>
</dbReference>
<dbReference type="InterPro" id="IPR052020">
    <property type="entry name" value="Cyclic_di-GMP/3'3'-cGAMP_PDE"/>
</dbReference>
<feature type="domain" description="HD-GYP" evidence="3">
    <location>
        <begin position="178"/>
        <end position="375"/>
    </location>
</feature>
<name>A0A1N7KE27_9GAMM</name>
<feature type="domain" description="Response regulatory" evidence="2">
    <location>
        <begin position="8"/>
        <end position="123"/>
    </location>
</feature>
<dbReference type="Pfam" id="PF00072">
    <property type="entry name" value="Response_reg"/>
    <property type="match status" value="1"/>
</dbReference>
<evidence type="ECO:0000313" key="4">
    <source>
        <dbReference type="EMBL" id="SIS59833.1"/>
    </source>
</evidence>
<dbReference type="AlphaFoldDB" id="A0A1N7KE27"/>
<dbReference type="InterPro" id="IPR011006">
    <property type="entry name" value="CheY-like_superfamily"/>
</dbReference>
<dbReference type="SMART" id="SM00448">
    <property type="entry name" value="REC"/>
    <property type="match status" value="1"/>
</dbReference>
<dbReference type="SUPFAM" id="SSF109604">
    <property type="entry name" value="HD-domain/PDEase-like"/>
    <property type="match status" value="1"/>
</dbReference>
<reference evidence="5" key="1">
    <citation type="submission" date="2017-01" db="EMBL/GenBank/DDBJ databases">
        <authorList>
            <person name="Varghese N."/>
            <person name="Submissions S."/>
        </authorList>
    </citation>
    <scope>NUCLEOTIDE SEQUENCE [LARGE SCALE GENOMIC DNA]</scope>
    <source>
        <strain evidence="5">DSM 22306</strain>
    </source>
</reference>
<gene>
    <name evidence="4" type="ORF">SAMN05421760_102367</name>
</gene>
<dbReference type="InterPro" id="IPR037522">
    <property type="entry name" value="HD_GYP_dom"/>
</dbReference>
<sequence>MNKFPLHAVLLVDEDLTTLKALQQLLLVVGCQIYQASSAQEALAILQHHSIDMIISDLGMSEKSSDCFLSDVAMLWPDTERIALTEHAESDEIIRAINRGKISRFIMKPWDDAELLSVVKKVFEQSVLQRQNIELQALTHEKNRQLEELTVHLEDKVRERTQQLTDAQQQLQQAYTDLKGSYRSIVRMFSTLTSRRLGIKAANQYQHMNLLMLSVAKGCGLEGKALKQIFYAWQLRNIGKLSFSDSILEMSYIDMSVEQQRVFHTHPLLAQAATFLVKPLYSAGQIIRQHKEYLDGSGYPKQLKADQIVFSAQILCVVNDYFELIQGRYQRKNFSTVEALDYLQNYAHEKYNPLVVNILEQAITTLAKQGDVLKDACLTTHELLPGVTLSRDLVSAQGVLLLSAGQLLDKVIIERIREIEFNLDEIFEVFVNR</sequence>
<dbReference type="Gene3D" id="3.40.50.2300">
    <property type="match status" value="1"/>
</dbReference>
<dbReference type="InterPro" id="IPR001789">
    <property type="entry name" value="Sig_transdc_resp-reg_receiver"/>
</dbReference>
<dbReference type="Gene3D" id="1.10.3210.10">
    <property type="entry name" value="Hypothetical protein af1432"/>
    <property type="match status" value="1"/>
</dbReference>
<evidence type="ECO:0000256" key="1">
    <source>
        <dbReference type="PROSITE-ProRule" id="PRU00169"/>
    </source>
</evidence>
<dbReference type="EMBL" id="FTOE01000002">
    <property type="protein sequence ID" value="SIS59833.1"/>
    <property type="molecule type" value="Genomic_DNA"/>
</dbReference>
<dbReference type="RefSeq" id="WP_054341502.1">
    <property type="nucleotide sequence ID" value="NZ_FTOE01000002.1"/>
</dbReference>
<dbReference type="STRING" id="619304.SAMN05421760_102367"/>
<keyword evidence="1" id="KW-0597">Phosphoprotein</keyword>
<feature type="modified residue" description="4-aspartylphosphate" evidence="1">
    <location>
        <position position="57"/>
    </location>
</feature>
<proteinExistence type="predicted"/>
<dbReference type="Proteomes" id="UP000185999">
    <property type="component" value="Unassembled WGS sequence"/>
</dbReference>